<dbReference type="Proteomes" id="UP000001409">
    <property type="component" value="Chromosome"/>
</dbReference>
<dbReference type="KEGG" id="cef:CE2322"/>
<dbReference type="STRING" id="196164.gene:10742755"/>
<organism evidence="1 2">
    <name type="scientific">Corynebacterium efficiens (strain DSM 44549 / YS-314 / AJ 12310 / JCM 11189 / NBRC 100395)</name>
    <dbReference type="NCBI Taxonomy" id="196164"/>
    <lineage>
        <taxon>Bacteria</taxon>
        <taxon>Bacillati</taxon>
        <taxon>Actinomycetota</taxon>
        <taxon>Actinomycetes</taxon>
        <taxon>Mycobacteriales</taxon>
        <taxon>Corynebacteriaceae</taxon>
        <taxon>Corynebacterium</taxon>
    </lineage>
</organism>
<protein>
    <submittedName>
        <fullName evidence="1">Uncharacterized protein</fullName>
    </submittedName>
</protein>
<reference evidence="1 2" key="1">
    <citation type="journal article" date="2003" name="Genome Res.">
        <title>Comparative complete genome sequence analysis of the amino acid replacements responsible for the thermostability of Corynebacterium efficiens.</title>
        <authorList>
            <person name="Nishio Y."/>
            <person name="Nakamura Y."/>
            <person name="Kawarabayasi Y."/>
            <person name="Usuda Y."/>
            <person name="Kimura E."/>
            <person name="Sugimoto S."/>
            <person name="Matsui K."/>
            <person name="Yamagishi A."/>
            <person name="Kikuchi H."/>
            <person name="Ikeo K."/>
            <person name="Gojobori T."/>
        </authorList>
    </citation>
    <scope>NUCLEOTIDE SEQUENCE [LARGE SCALE GENOMIC DNA]</scope>
    <source>
        <strain evidence="2">DSM 44549 / YS-314 / AJ 12310 / JCM 11189 / NBRC 100395</strain>
    </source>
</reference>
<dbReference type="EMBL" id="BA000035">
    <property type="protein sequence ID" value="BAC19132.1"/>
    <property type="molecule type" value="Genomic_DNA"/>
</dbReference>
<dbReference type="HOGENOM" id="CLU_2933527_0_0_11"/>
<keyword evidence="2" id="KW-1185">Reference proteome</keyword>
<accession>Q8FN26</accession>
<evidence type="ECO:0000313" key="2">
    <source>
        <dbReference type="Proteomes" id="UP000001409"/>
    </source>
</evidence>
<name>Q8FN26_COREF</name>
<sequence length="60" mass="6813">MSIMSELPNNIISLDARRRRPFVQVPIRIAHNTGSKPFLCLASDGEKYWCEGPDPRLVDT</sequence>
<dbReference type="AlphaFoldDB" id="Q8FN26"/>
<proteinExistence type="predicted"/>
<evidence type="ECO:0000313" key="1">
    <source>
        <dbReference type="EMBL" id="BAC19132.1"/>
    </source>
</evidence>